<evidence type="ECO:0000256" key="2">
    <source>
        <dbReference type="ARBA" id="ARBA00011901"/>
    </source>
</evidence>
<dbReference type="SUPFAM" id="SSF55846">
    <property type="entry name" value="N-acetylmuramoyl-L-alanine amidase-like"/>
    <property type="match status" value="1"/>
</dbReference>
<comment type="catalytic activity">
    <reaction evidence="1">
        <text>Hydrolyzes the link between N-acetylmuramoyl residues and L-amino acid residues in certain cell-wall glycopeptides.</text>
        <dbReference type="EC" id="3.5.1.28"/>
    </reaction>
</comment>
<reference evidence="8 9" key="1">
    <citation type="journal article" date="2016" name="Virus Genes">
        <title>Genomic analysis of Staphylococcus phage Stau2 isolated from medical specimen.</title>
        <authorList>
            <person name="Hsieh S.E."/>
            <person name="Tseng Y.H."/>
            <person name="Lo H.H."/>
            <person name="Chen S.T."/>
            <person name="Wu C.N."/>
        </authorList>
    </citation>
    <scope>NUCLEOTIDE SEQUENCE [LARGE SCALE GENOMIC DNA]</scope>
</reference>
<organism evidence="8 9">
    <name type="scientific">Staphylococcus phage Stau2</name>
    <dbReference type="NCBI Taxonomy" id="1200862"/>
    <lineage>
        <taxon>Viruses</taxon>
        <taxon>Duplodnaviria</taxon>
        <taxon>Heunggongvirae</taxon>
        <taxon>Uroviricota</taxon>
        <taxon>Caudoviricetes</taxon>
        <taxon>Herelleviridae</taxon>
        <taxon>Twortvirinae</taxon>
        <taxon>Silviavirus</taxon>
        <taxon>Silviavirus stau2</taxon>
    </lineage>
</organism>
<dbReference type="PANTHER" id="PTHR30417:SF1">
    <property type="entry name" value="N-ACETYLMURAMOYL-L-ALANINE AMIDASE AMID"/>
    <property type="match status" value="1"/>
</dbReference>
<dbReference type="RefSeq" id="YP_009275933.1">
    <property type="nucleotide sequence ID" value="NC_030933.1"/>
</dbReference>
<dbReference type="PANTHER" id="PTHR30417">
    <property type="entry name" value="N-ACETYLMURAMOYL-L-ALANINE AMIDASE AMID"/>
    <property type="match status" value="1"/>
</dbReference>
<evidence type="ECO:0000313" key="9">
    <source>
        <dbReference type="Proteomes" id="UP000207597"/>
    </source>
</evidence>
<dbReference type="Proteomes" id="UP000207597">
    <property type="component" value="Segment"/>
</dbReference>
<dbReference type="InterPro" id="IPR036505">
    <property type="entry name" value="Amidase/PGRP_sf"/>
</dbReference>
<dbReference type="GO" id="GO:0008745">
    <property type="term" value="F:N-acetylmuramoyl-L-alanine amidase activity"/>
    <property type="evidence" value="ECO:0007669"/>
    <property type="project" value="UniProtKB-EC"/>
</dbReference>
<dbReference type="GeneID" id="28802389"/>
<dbReference type="CDD" id="cd06583">
    <property type="entry name" value="PGRP"/>
    <property type="match status" value="1"/>
</dbReference>
<evidence type="ECO:0000256" key="3">
    <source>
        <dbReference type="ARBA" id="ARBA00022529"/>
    </source>
</evidence>
<keyword evidence="9" id="KW-1185">Reference proteome</keyword>
<dbReference type="InterPro" id="IPR057958">
    <property type="entry name" value="SH3b_P2_dom"/>
</dbReference>
<name>A0A0U1ZY89_9CAUD</name>
<dbReference type="EMBL" id="KP881332">
    <property type="protein sequence ID" value="AKA61427.1"/>
    <property type="molecule type" value="Genomic_DNA"/>
</dbReference>
<dbReference type="InterPro" id="IPR002502">
    <property type="entry name" value="Amidase_domain"/>
</dbReference>
<dbReference type="GO" id="GO:0009254">
    <property type="term" value="P:peptidoglycan turnover"/>
    <property type="evidence" value="ECO:0007669"/>
    <property type="project" value="TreeGrafter"/>
</dbReference>
<keyword evidence="4" id="KW-0081">Bacteriolytic enzyme</keyword>
<dbReference type="InterPro" id="IPR051206">
    <property type="entry name" value="NAMLAA_amidase_2"/>
</dbReference>
<proteinExistence type="predicted"/>
<sequence>MIEIWKGVSVRYDLLPIGTRRTGQAMAVKKPVFIVAHDTGNINTTAQNNVDYYKNTYNIDWASTASAHIFVDDKEAIICVPTTEKAWHVLYNAPMDDLWYGINANDGAIGVEICYFSDKERSKKSLDNGARVLAYLAEYWGVDYKTNMPGHQDIQNDKQDPGNLLEACGLGRNTSNLDKEVAKYYKKVIKSVDVKKSGNAEPRVKTQSTKTMWSWKGTFYPDRAIKVRKSPGLKGTIVNRDSWLYDKDDWVEFDQVIKVDGYWWIRFKYPKPGSSKNYFYCAVCEITDKQERIKKEKYFGKIDWK</sequence>
<evidence type="ECO:0000313" key="8">
    <source>
        <dbReference type="EMBL" id="AKA61427.1"/>
    </source>
</evidence>
<keyword evidence="5" id="KW-0378">Hydrolase</keyword>
<dbReference type="GO" id="GO:0001897">
    <property type="term" value="P:symbiont-mediated cytolysis of host cell"/>
    <property type="evidence" value="ECO:0007669"/>
    <property type="project" value="UniProtKB-ARBA"/>
</dbReference>
<protein>
    <recommendedName>
        <fullName evidence="2">N-acetylmuramoyl-L-alanine amidase</fullName>
        <ecNumber evidence="2">3.5.1.28</ecNumber>
    </recommendedName>
</protein>
<evidence type="ECO:0000256" key="5">
    <source>
        <dbReference type="ARBA" id="ARBA00022801"/>
    </source>
</evidence>
<dbReference type="EC" id="3.5.1.28" evidence="2"/>
<evidence type="ECO:0000256" key="6">
    <source>
        <dbReference type="ARBA" id="ARBA00023316"/>
    </source>
</evidence>
<dbReference type="GO" id="GO:0009253">
    <property type="term" value="P:peptidoglycan catabolic process"/>
    <property type="evidence" value="ECO:0007669"/>
    <property type="project" value="InterPro"/>
</dbReference>
<dbReference type="GO" id="GO:0042742">
    <property type="term" value="P:defense response to bacterium"/>
    <property type="evidence" value="ECO:0007669"/>
    <property type="project" value="UniProtKB-KW"/>
</dbReference>
<dbReference type="Gene3D" id="2.30.30.40">
    <property type="entry name" value="SH3 Domains"/>
    <property type="match status" value="1"/>
</dbReference>
<keyword evidence="3" id="KW-0929">Antimicrobial</keyword>
<keyword evidence="6" id="KW-0961">Cell wall biogenesis/degradation</keyword>
<evidence type="ECO:0000259" key="7">
    <source>
        <dbReference type="SMART" id="SM00644"/>
    </source>
</evidence>
<dbReference type="Pfam" id="PF01510">
    <property type="entry name" value="Amidase_2"/>
    <property type="match status" value="1"/>
</dbReference>
<dbReference type="GO" id="GO:0071555">
    <property type="term" value="P:cell wall organization"/>
    <property type="evidence" value="ECO:0007669"/>
    <property type="project" value="UniProtKB-KW"/>
</dbReference>
<evidence type="ECO:0000256" key="4">
    <source>
        <dbReference type="ARBA" id="ARBA00022638"/>
    </source>
</evidence>
<feature type="domain" description="N-acetylmuramoyl-L-alanine amidase" evidence="7">
    <location>
        <begin position="18"/>
        <end position="162"/>
    </location>
</feature>
<gene>
    <name evidence="8" type="ORF">Stau2_176</name>
</gene>
<dbReference type="SMART" id="SM00644">
    <property type="entry name" value="Ami_2"/>
    <property type="match status" value="1"/>
</dbReference>
<dbReference type="Gene3D" id="3.40.80.10">
    <property type="entry name" value="Peptidoglycan recognition protein-like"/>
    <property type="match status" value="1"/>
</dbReference>
<dbReference type="SMR" id="A0A0U1ZY89"/>
<dbReference type="Pfam" id="PF25606">
    <property type="entry name" value="SH3b_P2"/>
    <property type="match status" value="1"/>
</dbReference>
<dbReference type="KEGG" id="vg:28802389"/>
<evidence type="ECO:0000256" key="1">
    <source>
        <dbReference type="ARBA" id="ARBA00001561"/>
    </source>
</evidence>
<accession>A0A0U1ZY89</accession>